<dbReference type="Proteomes" id="UP000563094">
    <property type="component" value="Unassembled WGS sequence"/>
</dbReference>
<evidence type="ECO:0000313" key="2">
    <source>
        <dbReference type="Proteomes" id="UP000563094"/>
    </source>
</evidence>
<accession>A0A839G8S7</accession>
<gene>
    <name evidence="1" type="ORF">FHS90_000556</name>
</gene>
<organism evidence="1 2">
    <name type="scientific">Rufibacter quisquiliarum</name>
    <dbReference type="NCBI Taxonomy" id="1549639"/>
    <lineage>
        <taxon>Bacteria</taxon>
        <taxon>Pseudomonadati</taxon>
        <taxon>Bacteroidota</taxon>
        <taxon>Cytophagia</taxon>
        <taxon>Cytophagales</taxon>
        <taxon>Hymenobacteraceae</taxon>
        <taxon>Rufibacter</taxon>
    </lineage>
</organism>
<name>A0A839G8S7_9BACT</name>
<sequence>MILEFLFSACFGQNRTKTGEAKLVALASPVFEKISAYCTLVSSSGLSSSTIMLISCTVFSLLPE</sequence>
<dbReference type="EMBL" id="JACJIQ010000002">
    <property type="protein sequence ID" value="MBA9075854.1"/>
    <property type="molecule type" value="Genomic_DNA"/>
</dbReference>
<reference evidence="1 2" key="1">
    <citation type="submission" date="2020-08" db="EMBL/GenBank/DDBJ databases">
        <title>Genomic Encyclopedia of Type Strains, Phase IV (KMG-IV): sequencing the most valuable type-strain genomes for metagenomic binning, comparative biology and taxonomic classification.</title>
        <authorList>
            <person name="Goeker M."/>
        </authorList>
    </citation>
    <scope>NUCLEOTIDE SEQUENCE [LARGE SCALE GENOMIC DNA]</scope>
    <source>
        <strain evidence="1 2">DSM 29854</strain>
    </source>
</reference>
<proteinExistence type="predicted"/>
<comment type="caution">
    <text evidence="1">The sequence shown here is derived from an EMBL/GenBank/DDBJ whole genome shotgun (WGS) entry which is preliminary data.</text>
</comment>
<keyword evidence="2" id="KW-1185">Reference proteome</keyword>
<evidence type="ECO:0000313" key="1">
    <source>
        <dbReference type="EMBL" id="MBA9075854.1"/>
    </source>
</evidence>
<dbReference type="AlphaFoldDB" id="A0A839G8S7"/>
<protein>
    <submittedName>
        <fullName evidence="1">Uncharacterized protein</fullName>
    </submittedName>
</protein>